<feature type="transmembrane region" description="Helical" evidence="6">
    <location>
        <begin position="131"/>
        <end position="151"/>
    </location>
</feature>
<comment type="subcellular location">
    <subcellularLocation>
        <location evidence="1">Membrane</location>
        <topology evidence="1">Multi-pass membrane protein</topology>
    </subcellularLocation>
</comment>
<feature type="domain" description="Major facilitator superfamily (MFS) profile" evidence="7">
    <location>
        <begin position="1"/>
        <end position="244"/>
    </location>
</feature>
<evidence type="ECO:0000256" key="1">
    <source>
        <dbReference type="ARBA" id="ARBA00004141"/>
    </source>
</evidence>
<protein>
    <recommendedName>
        <fullName evidence="7">Major facilitator superfamily (MFS) profile domain-containing protein</fullName>
    </recommendedName>
</protein>
<dbReference type="EMBL" id="HBIH01032993">
    <property type="protein sequence ID" value="CAE0332582.1"/>
    <property type="molecule type" value="Transcribed_RNA"/>
</dbReference>
<evidence type="ECO:0000256" key="4">
    <source>
        <dbReference type="ARBA" id="ARBA00022989"/>
    </source>
</evidence>
<dbReference type="Gene3D" id="1.20.1250.20">
    <property type="entry name" value="MFS general substrate transporter like domains"/>
    <property type="match status" value="1"/>
</dbReference>
<feature type="transmembrane region" description="Helical" evidence="6">
    <location>
        <begin position="102"/>
        <end position="124"/>
    </location>
</feature>
<dbReference type="InterPro" id="IPR036259">
    <property type="entry name" value="MFS_trans_sf"/>
</dbReference>
<keyword evidence="5 6" id="KW-0472">Membrane</keyword>
<keyword evidence="3 6" id="KW-0812">Transmembrane</keyword>
<dbReference type="PANTHER" id="PTHR48020">
    <property type="entry name" value="PROTON MYO-INOSITOL COTRANSPORTER"/>
    <property type="match status" value="1"/>
</dbReference>
<dbReference type="InterPro" id="IPR020846">
    <property type="entry name" value="MFS_dom"/>
</dbReference>
<dbReference type="InterPro" id="IPR050814">
    <property type="entry name" value="Myo-inositol_Transporter"/>
</dbReference>
<keyword evidence="4 6" id="KW-1133">Transmembrane helix</keyword>
<keyword evidence="2" id="KW-0813">Transport</keyword>
<dbReference type="AlphaFoldDB" id="A0A7S3IVE3"/>
<dbReference type="EMBL" id="HBIH01032992">
    <property type="protein sequence ID" value="CAE0332581.1"/>
    <property type="molecule type" value="Transcribed_RNA"/>
</dbReference>
<evidence type="ECO:0000256" key="5">
    <source>
        <dbReference type="ARBA" id="ARBA00023136"/>
    </source>
</evidence>
<name>A0A7S3IVE3_9SPIT</name>
<reference evidence="8" key="1">
    <citation type="submission" date="2021-01" db="EMBL/GenBank/DDBJ databases">
        <authorList>
            <person name="Corre E."/>
            <person name="Pelletier E."/>
            <person name="Niang G."/>
            <person name="Scheremetjew M."/>
            <person name="Finn R."/>
            <person name="Kale V."/>
            <person name="Holt S."/>
            <person name="Cochrane G."/>
            <person name="Meng A."/>
            <person name="Brown T."/>
            <person name="Cohen L."/>
        </authorList>
    </citation>
    <scope>NUCLEOTIDE SEQUENCE</scope>
    <source>
        <strain evidence="8">S3</strain>
    </source>
</reference>
<gene>
    <name evidence="8" type="ORF">SINC0208_LOCUS13218</name>
    <name evidence="9" type="ORF">SINC0208_LOCUS13219</name>
</gene>
<evidence type="ECO:0000256" key="6">
    <source>
        <dbReference type="SAM" id="Phobius"/>
    </source>
</evidence>
<feature type="transmembrane region" description="Helical" evidence="6">
    <location>
        <begin position="157"/>
        <end position="181"/>
    </location>
</feature>
<evidence type="ECO:0000259" key="7">
    <source>
        <dbReference type="PROSITE" id="PS50850"/>
    </source>
</evidence>
<dbReference type="Pfam" id="PF00083">
    <property type="entry name" value="Sugar_tr"/>
    <property type="match status" value="1"/>
</dbReference>
<evidence type="ECO:0000256" key="2">
    <source>
        <dbReference type="ARBA" id="ARBA00022448"/>
    </source>
</evidence>
<dbReference type="SUPFAM" id="SSF103473">
    <property type="entry name" value="MFS general substrate transporter"/>
    <property type="match status" value="1"/>
</dbReference>
<evidence type="ECO:0000313" key="9">
    <source>
        <dbReference type="EMBL" id="CAE0332582.1"/>
    </source>
</evidence>
<feature type="transmembrane region" description="Helical" evidence="6">
    <location>
        <begin position="193"/>
        <end position="213"/>
    </location>
</feature>
<accession>A0A7S3IVE3</accession>
<dbReference type="InterPro" id="IPR005828">
    <property type="entry name" value="MFS_sugar_transport-like"/>
</dbReference>
<dbReference type="GO" id="GO:0016020">
    <property type="term" value="C:membrane"/>
    <property type="evidence" value="ECO:0007669"/>
    <property type="project" value="UniProtKB-SubCell"/>
</dbReference>
<feature type="transmembrane region" description="Helical" evidence="6">
    <location>
        <begin position="68"/>
        <end position="90"/>
    </location>
</feature>
<organism evidence="8">
    <name type="scientific">Strombidium inclinatum</name>
    <dbReference type="NCBI Taxonomy" id="197538"/>
    <lineage>
        <taxon>Eukaryota</taxon>
        <taxon>Sar</taxon>
        <taxon>Alveolata</taxon>
        <taxon>Ciliophora</taxon>
        <taxon>Intramacronucleata</taxon>
        <taxon>Spirotrichea</taxon>
        <taxon>Oligotrichia</taxon>
        <taxon>Strombidiidae</taxon>
        <taxon>Strombidium</taxon>
    </lineage>
</organism>
<feature type="transmembrane region" description="Helical" evidence="6">
    <location>
        <begin position="219"/>
        <end position="240"/>
    </location>
</feature>
<dbReference type="PROSITE" id="PS50850">
    <property type="entry name" value="MFS"/>
    <property type="match status" value="1"/>
</dbReference>
<evidence type="ECO:0000313" key="8">
    <source>
        <dbReference type="EMBL" id="CAE0332581.1"/>
    </source>
</evidence>
<proteinExistence type="predicted"/>
<dbReference type="PANTHER" id="PTHR48020:SF12">
    <property type="entry name" value="PROTON MYO-INOSITOL COTRANSPORTER"/>
    <property type="match status" value="1"/>
</dbReference>
<evidence type="ECO:0000256" key="3">
    <source>
        <dbReference type="ARBA" id="ARBA00022692"/>
    </source>
</evidence>
<sequence length="268" mass="30451">MLFSFNYDTPVVMKKQGELDKLKELMNKIYSNEERAQERSDLIAVETGGQREELSYSKLCCNPKYRRATLVGCTLLVFQQLTGINVIMFYSNMLFKGFEMSATTVTALIGIVNFVATLFGLMFLACAGRKIIMLIFNAAMALTLYMLAVFAYEHNTWGMVICVLLFIAFFEFSSGPISWLYAAEIMQDKAVSIGTFLNWSLSLVISITIPLLVKRVPLGTIFMALGVFTTLGTLFVVFFMRETRGKTQEEIDAMFNDEEEEDYDRMMD</sequence>
<dbReference type="GO" id="GO:0022857">
    <property type="term" value="F:transmembrane transporter activity"/>
    <property type="evidence" value="ECO:0007669"/>
    <property type="project" value="InterPro"/>
</dbReference>